<dbReference type="InterPro" id="IPR025420">
    <property type="entry name" value="DUF4143"/>
</dbReference>
<dbReference type="AlphaFoldDB" id="X0XEU6"/>
<sequence length="105" mass="11904">VENYVAQQLKATKGMELYYWQSSGSAEVDFVCDYSGHILPLEAKAGINPRSKSLKSFDQKFAPPVLFRTTLLNLKKDDRFVNIPLYALSLFPELLTTTKEFVHSS</sequence>
<gene>
    <name evidence="2" type="ORF">S01H1_62573</name>
</gene>
<feature type="non-terminal residue" evidence="2">
    <location>
        <position position="1"/>
    </location>
</feature>
<name>X0XEU6_9ZZZZ</name>
<proteinExistence type="predicted"/>
<dbReference type="Pfam" id="PF13635">
    <property type="entry name" value="DUF4143"/>
    <property type="match status" value="1"/>
</dbReference>
<feature type="domain" description="DUF4143" evidence="1">
    <location>
        <begin position="1"/>
        <end position="46"/>
    </location>
</feature>
<dbReference type="EMBL" id="BARS01041112">
    <property type="protein sequence ID" value="GAG41620.1"/>
    <property type="molecule type" value="Genomic_DNA"/>
</dbReference>
<accession>X0XEU6</accession>
<organism evidence="2">
    <name type="scientific">marine sediment metagenome</name>
    <dbReference type="NCBI Taxonomy" id="412755"/>
    <lineage>
        <taxon>unclassified sequences</taxon>
        <taxon>metagenomes</taxon>
        <taxon>ecological metagenomes</taxon>
    </lineage>
</organism>
<comment type="caution">
    <text evidence="2">The sequence shown here is derived from an EMBL/GenBank/DDBJ whole genome shotgun (WGS) entry which is preliminary data.</text>
</comment>
<protein>
    <recommendedName>
        <fullName evidence="1">DUF4143 domain-containing protein</fullName>
    </recommendedName>
</protein>
<reference evidence="2" key="1">
    <citation type="journal article" date="2014" name="Front. Microbiol.">
        <title>High frequency of phylogenetically diverse reductive dehalogenase-homologous genes in deep subseafloor sedimentary metagenomes.</title>
        <authorList>
            <person name="Kawai M."/>
            <person name="Futagami T."/>
            <person name="Toyoda A."/>
            <person name="Takaki Y."/>
            <person name="Nishi S."/>
            <person name="Hori S."/>
            <person name="Arai W."/>
            <person name="Tsubouchi T."/>
            <person name="Morono Y."/>
            <person name="Uchiyama I."/>
            <person name="Ito T."/>
            <person name="Fujiyama A."/>
            <person name="Inagaki F."/>
            <person name="Takami H."/>
        </authorList>
    </citation>
    <scope>NUCLEOTIDE SEQUENCE</scope>
    <source>
        <strain evidence="2">Expedition CK06-06</strain>
    </source>
</reference>
<evidence type="ECO:0000259" key="1">
    <source>
        <dbReference type="Pfam" id="PF13635"/>
    </source>
</evidence>
<evidence type="ECO:0000313" key="2">
    <source>
        <dbReference type="EMBL" id="GAG41620.1"/>
    </source>
</evidence>